<dbReference type="AlphaFoldDB" id="A0A250X505"/>
<accession>A0A250X505</accession>
<reference evidence="1 2" key="1">
    <citation type="submission" date="2017-08" db="EMBL/GenBank/DDBJ databases">
        <title>Acidophilic green algal genome provides insights into adaptation to an acidic environment.</title>
        <authorList>
            <person name="Hirooka S."/>
            <person name="Hirose Y."/>
            <person name="Kanesaki Y."/>
            <person name="Higuchi S."/>
            <person name="Fujiwara T."/>
            <person name="Onuma R."/>
            <person name="Era A."/>
            <person name="Ohbayashi R."/>
            <person name="Uzuka A."/>
            <person name="Nozaki H."/>
            <person name="Yoshikawa H."/>
            <person name="Miyagishima S.Y."/>
        </authorList>
    </citation>
    <scope>NUCLEOTIDE SEQUENCE [LARGE SCALE GENOMIC DNA]</scope>
    <source>
        <strain evidence="1 2">NIES-2499</strain>
    </source>
</reference>
<name>A0A250X505_9CHLO</name>
<evidence type="ECO:0000313" key="1">
    <source>
        <dbReference type="EMBL" id="GAX77999.1"/>
    </source>
</evidence>
<dbReference type="EMBL" id="BEGY01000029">
    <property type="protein sequence ID" value="GAX77999.1"/>
    <property type="molecule type" value="Genomic_DNA"/>
</dbReference>
<sequence>MYLIRQCNMLQSQCNAAVLQKDLDRFKKEHPGEPEAKAVHLVHHAMKHVLPATIPWSPTWHYNALQDLLAMVDANAMPDLFWTVTMDEVVSKDYTKWESVKDMETLLKSLCTSCTFQDAPVECARSSVS</sequence>
<comment type="caution">
    <text evidence="1">The sequence shown here is derived from an EMBL/GenBank/DDBJ whole genome shotgun (WGS) entry which is preliminary data.</text>
</comment>
<evidence type="ECO:0000313" key="2">
    <source>
        <dbReference type="Proteomes" id="UP000232323"/>
    </source>
</evidence>
<keyword evidence="2" id="KW-1185">Reference proteome</keyword>
<proteinExistence type="predicted"/>
<protein>
    <submittedName>
        <fullName evidence="1">Uncharacterized protein</fullName>
    </submittedName>
</protein>
<dbReference type="Proteomes" id="UP000232323">
    <property type="component" value="Unassembled WGS sequence"/>
</dbReference>
<organism evidence="1 2">
    <name type="scientific">Chlamydomonas eustigma</name>
    <dbReference type="NCBI Taxonomy" id="1157962"/>
    <lineage>
        <taxon>Eukaryota</taxon>
        <taxon>Viridiplantae</taxon>
        <taxon>Chlorophyta</taxon>
        <taxon>core chlorophytes</taxon>
        <taxon>Chlorophyceae</taxon>
        <taxon>CS clade</taxon>
        <taxon>Chlamydomonadales</taxon>
        <taxon>Chlamydomonadaceae</taxon>
        <taxon>Chlamydomonas</taxon>
    </lineage>
</organism>
<gene>
    <name evidence="1" type="ORF">CEUSTIGMA_g5441.t1</name>
</gene>